<protein>
    <recommendedName>
        <fullName evidence="11">Transcriptional regulator WhiB</fullName>
    </recommendedName>
</protein>
<dbReference type="GO" id="GO:0045892">
    <property type="term" value="P:negative regulation of DNA-templated transcription"/>
    <property type="evidence" value="ECO:0007669"/>
    <property type="project" value="TreeGrafter"/>
</dbReference>
<evidence type="ECO:0000256" key="1">
    <source>
        <dbReference type="ARBA" id="ARBA00004496"/>
    </source>
</evidence>
<evidence type="ECO:0000256" key="5">
    <source>
        <dbReference type="ARBA" id="ARBA00023004"/>
    </source>
</evidence>
<dbReference type="GO" id="GO:0046872">
    <property type="term" value="F:metal ion binding"/>
    <property type="evidence" value="ECO:0007669"/>
    <property type="project" value="UniProtKB-KW"/>
</dbReference>
<evidence type="ECO:0000313" key="15">
    <source>
        <dbReference type="Proteomes" id="UP000216063"/>
    </source>
</evidence>
<evidence type="ECO:0000256" key="9">
    <source>
        <dbReference type="ARBA" id="ARBA00023157"/>
    </source>
</evidence>
<dbReference type="GO" id="GO:0047134">
    <property type="term" value="F:protein-disulfide reductase [NAD(P)H] activity"/>
    <property type="evidence" value="ECO:0007669"/>
    <property type="project" value="TreeGrafter"/>
</dbReference>
<dbReference type="RefSeq" id="WP_094476506.1">
    <property type="nucleotide sequence ID" value="NZ_JACKSC010000342.1"/>
</dbReference>
<feature type="region of interest" description="Disordered" evidence="12">
    <location>
        <begin position="140"/>
        <end position="164"/>
    </location>
</feature>
<keyword evidence="9 11" id="KW-1015">Disulfide bond</keyword>
<keyword evidence="7 11" id="KW-0805">Transcription regulation</keyword>
<dbReference type="Proteomes" id="UP000216063">
    <property type="component" value="Unassembled WGS sequence"/>
</dbReference>
<dbReference type="GO" id="GO:0035731">
    <property type="term" value="F:dinitrosyl-iron complex binding"/>
    <property type="evidence" value="ECO:0007669"/>
    <property type="project" value="UniProtKB-UniRule"/>
</dbReference>
<evidence type="ECO:0000256" key="4">
    <source>
        <dbReference type="ARBA" id="ARBA00022723"/>
    </source>
</evidence>
<evidence type="ECO:0000256" key="7">
    <source>
        <dbReference type="ARBA" id="ARBA00023015"/>
    </source>
</evidence>
<dbReference type="InterPro" id="IPR003482">
    <property type="entry name" value="Whib"/>
</dbReference>
<comment type="function">
    <text evidence="11">Acts as a transcriptional regulator. Probably redox-responsive. The apo- but not holo-form probably binds DNA.</text>
</comment>
<dbReference type="PANTHER" id="PTHR38839">
    <property type="entry name" value="TRANSCRIPTIONAL REGULATOR WHID-RELATED"/>
    <property type="match status" value="1"/>
</dbReference>
<evidence type="ECO:0000256" key="3">
    <source>
        <dbReference type="ARBA" id="ARBA00022485"/>
    </source>
</evidence>
<evidence type="ECO:0000256" key="10">
    <source>
        <dbReference type="ARBA" id="ARBA00023163"/>
    </source>
</evidence>
<feature type="compositionally biased region" description="Low complexity" evidence="12">
    <location>
        <begin position="150"/>
        <end position="164"/>
    </location>
</feature>
<proteinExistence type="inferred from homology"/>
<evidence type="ECO:0000259" key="13">
    <source>
        <dbReference type="PROSITE" id="PS51674"/>
    </source>
</evidence>
<feature type="domain" description="4Fe-4S Wbl-type" evidence="13">
    <location>
        <begin position="79"/>
        <end position="142"/>
    </location>
</feature>
<evidence type="ECO:0000256" key="11">
    <source>
        <dbReference type="HAMAP-Rule" id="MF_01479"/>
    </source>
</evidence>
<name>A0A255DTH2_9MYCO</name>
<evidence type="ECO:0000256" key="8">
    <source>
        <dbReference type="ARBA" id="ARBA00023125"/>
    </source>
</evidence>
<keyword evidence="3 11" id="KW-0004">4Fe-4S</keyword>
<comment type="subcellular location">
    <subcellularLocation>
        <location evidence="1 11">Cytoplasm</location>
    </subcellularLocation>
</comment>
<dbReference type="HAMAP" id="MF_01479">
    <property type="entry name" value="WhiB"/>
    <property type="match status" value="1"/>
</dbReference>
<dbReference type="GO" id="GO:0045454">
    <property type="term" value="P:cell redox homeostasis"/>
    <property type="evidence" value="ECO:0007669"/>
    <property type="project" value="TreeGrafter"/>
</dbReference>
<comment type="caution">
    <text evidence="14">The sequence shown here is derived from an EMBL/GenBank/DDBJ whole genome shotgun (WGS) entry which is preliminary data.</text>
</comment>
<gene>
    <name evidence="11" type="primary">whiB</name>
    <name evidence="14" type="ORF">CG716_03655</name>
</gene>
<dbReference type="Pfam" id="PF02467">
    <property type="entry name" value="Whib"/>
    <property type="match status" value="1"/>
</dbReference>
<dbReference type="GO" id="GO:0005737">
    <property type="term" value="C:cytoplasm"/>
    <property type="evidence" value="ECO:0007669"/>
    <property type="project" value="UniProtKB-SubCell"/>
</dbReference>
<keyword evidence="4 11" id="KW-0479">Metal-binding</keyword>
<dbReference type="AlphaFoldDB" id="A0A255DTH2"/>
<accession>A0A255DTH2</accession>
<sequence length="164" mass="18042">MAGATAAGAALFPKSVARRFTTIRYLWRGSCVAHDGEASNANGGSAIVQPSSYLSNLSAQRRHHLQPFVWEWEWQSLGHCVGQPGELFFPEDSPRGDRRKLEQQAKVICGSCPVRSRCLEHALKTPEPYGVWGATTARERDEGELRRRSLSPAAAGRSRLARLG</sequence>
<comment type="cofactor">
    <cofactor evidence="11">
        <name>[4Fe-4S] cluster</name>
        <dbReference type="ChEBI" id="CHEBI:49883"/>
    </cofactor>
    <text evidence="11">Binds 1 [4Fe-4S] cluster per subunit. Following nitrosylation of the [4Fe-4S] cluster binds 1 [4Fe-8(NO)] cluster per subunit.</text>
</comment>
<dbReference type="GO" id="GO:0003677">
    <property type="term" value="F:DNA binding"/>
    <property type="evidence" value="ECO:0007669"/>
    <property type="project" value="UniProtKB-UniRule"/>
</dbReference>
<comment type="similarity">
    <text evidence="2 11">Belongs to the WhiB family.</text>
</comment>
<keyword evidence="8 11" id="KW-0238">DNA-binding</keyword>
<keyword evidence="5 11" id="KW-0408">Iron</keyword>
<feature type="binding site" evidence="11">
    <location>
        <position position="118"/>
    </location>
    <ligand>
        <name>[4Fe-4S] cluster</name>
        <dbReference type="ChEBI" id="CHEBI:49883"/>
    </ligand>
</feature>
<evidence type="ECO:0000256" key="12">
    <source>
        <dbReference type="SAM" id="MobiDB-lite"/>
    </source>
</evidence>
<keyword evidence="10 11" id="KW-0804">Transcription</keyword>
<dbReference type="EMBL" id="NOZR01000002">
    <property type="protein sequence ID" value="OYN82360.1"/>
    <property type="molecule type" value="Genomic_DNA"/>
</dbReference>
<keyword evidence="15" id="KW-1185">Reference proteome</keyword>
<evidence type="ECO:0000256" key="6">
    <source>
        <dbReference type="ARBA" id="ARBA00023014"/>
    </source>
</evidence>
<dbReference type="InterPro" id="IPR034768">
    <property type="entry name" value="4FE4S_WBL"/>
</dbReference>
<evidence type="ECO:0000256" key="2">
    <source>
        <dbReference type="ARBA" id="ARBA00006597"/>
    </source>
</evidence>
<feature type="binding site" evidence="11">
    <location>
        <position position="109"/>
    </location>
    <ligand>
        <name>[4Fe-4S] cluster</name>
        <dbReference type="ChEBI" id="CHEBI:49883"/>
    </ligand>
</feature>
<reference evidence="14 15" key="1">
    <citation type="submission" date="2017-07" db="EMBL/GenBank/DDBJ databases">
        <title>The new phylogeny of genus Mycobacterium.</title>
        <authorList>
            <person name="Tortoli E."/>
            <person name="Trovato A."/>
            <person name="Cirillo D.M."/>
        </authorList>
    </citation>
    <scope>NUCLEOTIDE SEQUENCE [LARGE SCALE GENOMIC DNA]</scope>
    <source>
        <strain evidence="14 15">ATCC 33027</strain>
    </source>
</reference>
<feature type="binding site" evidence="11">
    <location>
        <position position="80"/>
    </location>
    <ligand>
        <name>[4Fe-4S] cluster</name>
        <dbReference type="ChEBI" id="CHEBI:49883"/>
    </ligand>
</feature>
<comment type="PTM">
    <text evidence="11">The Fe-S cluster can be nitrosylated by nitric oxide (NO).</text>
</comment>
<comment type="PTM">
    <text evidence="11">Upon Fe-S cluster removal intramolecular disulfide bonds are formed.</text>
</comment>
<keyword evidence="11" id="KW-0963">Cytoplasm</keyword>
<organism evidence="14 15">
    <name type="scientific">Mycolicibacterium sphagni</name>
    <dbReference type="NCBI Taxonomy" id="1786"/>
    <lineage>
        <taxon>Bacteria</taxon>
        <taxon>Bacillati</taxon>
        <taxon>Actinomycetota</taxon>
        <taxon>Actinomycetes</taxon>
        <taxon>Mycobacteriales</taxon>
        <taxon>Mycobacteriaceae</taxon>
        <taxon>Mycolicibacterium</taxon>
    </lineage>
</organism>
<feature type="binding site" evidence="11">
    <location>
        <position position="112"/>
    </location>
    <ligand>
        <name>[4Fe-4S] cluster</name>
        <dbReference type="ChEBI" id="CHEBI:49883"/>
    </ligand>
</feature>
<keyword evidence="6 11" id="KW-0411">Iron-sulfur</keyword>
<dbReference type="GO" id="GO:0051539">
    <property type="term" value="F:4 iron, 4 sulfur cluster binding"/>
    <property type="evidence" value="ECO:0007669"/>
    <property type="project" value="UniProtKB-UniRule"/>
</dbReference>
<evidence type="ECO:0000313" key="14">
    <source>
        <dbReference type="EMBL" id="OYN82360.1"/>
    </source>
</evidence>
<dbReference type="OrthoDB" id="4954884at2"/>
<dbReference type="PROSITE" id="PS51674">
    <property type="entry name" value="4FE4S_WBL"/>
    <property type="match status" value="1"/>
</dbReference>